<reference evidence="3" key="1">
    <citation type="submission" date="2019-09" db="EMBL/GenBank/DDBJ databases">
        <title>Draft genome information of white flower Hibiscus syriacus.</title>
        <authorList>
            <person name="Kim Y.-M."/>
        </authorList>
    </citation>
    <scope>NUCLEOTIDE SEQUENCE [LARGE SCALE GENOMIC DNA]</scope>
    <source>
        <strain evidence="3">YM2019G1</strain>
    </source>
</reference>
<dbReference type="PANTHER" id="PTHR36040:SF5">
    <property type="entry name" value="TRANSMEMBRANE PROTEIN"/>
    <property type="match status" value="1"/>
</dbReference>
<evidence type="ECO:0000256" key="1">
    <source>
        <dbReference type="SAM" id="MobiDB-lite"/>
    </source>
</evidence>
<dbReference type="AlphaFoldDB" id="A0A6A2YDS0"/>
<protein>
    <submittedName>
        <fullName evidence="3">BEL1-like homeodomain 8</fullName>
    </submittedName>
</protein>
<name>A0A6A2YDS0_HIBSY</name>
<proteinExistence type="predicted"/>
<dbReference type="EMBL" id="VEPZ02001509">
    <property type="protein sequence ID" value="KAE8670484.1"/>
    <property type="molecule type" value="Genomic_DNA"/>
</dbReference>
<keyword evidence="2" id="KW-0732">Signal</keyword>
<organism evidence="3 4">
    <name type="scientific">Hibiscus syriacus</name>
    <name type="common">Rose of Sharon</name>
    <dbReference type="NCBI Taxonomy" id="106335"/>
    <lineage>
        <taxon>Eukaryota</taxon>
        <taxon>Viridiplantae</taxon>
        <taxon>Streptophyta</taxon>
        <taxon>Embryophyta</taxon>
        <taxon>Tracheophyta</taxon>
        <taxon>Spermatophyta</taxon>
        <taxon>Magnoliopsida</taxon>
        <taxon>eudicotyledons</taxon>
        <taxon>Gunneridae</taxon>
        <taxon>Pentapetalae</taxon>
        <taxon>rosids</taxon>
        <taxon>malvids</taxon>
        <taxon>Malvales</taxon>
        <taxon>Malvaceae</taxon>
        <taxon>Malvoideae</taxon>
        <taxon>Hibiscus</taxon>
    </lineage>
</organism>
<feature type="signal peptide" evidence="2">
    <location>
        <begin position="1"/>
        <end position="22"/>
    </location>
</feature>
<dbReference type="GO" id="GO:0003677">
    <property type="term" value="F:DNA binding"/>
    <property type="evidence" value="ECO:0007669"/>
    <property type="project" value="UniProtKB-KW"/>
</dbReference>
<dbReference type="PANTHER" id="PTHR36040">
    <property type="entry name" value="OS04G0188500 PROTEIN"/>
    <property type="match status" value="1"/>
</dbReference>
<evidence type="ECO:0000256" key="2">
    <source>
        <dbReference type="SAM" id="SignalP"/>
    </source>
</evidence>
<comment type="caution">
    <text evidence="3">The sequence shown here is derived from an EMBL/GenBank/DDBJ whole genome shotgun (WGS) entry which is preliminary data.</text>
</comment>
<evidence type="ECO:0000313" key="4">
    <source>
        <dbReference type="Proteomes" id="UP000436088"/>
    </source>
</evidence>
<sequence>MGAKIRLVALALAILMESSCLTAKVIKEDVPEHERTIVDSRRLLGKAKSGYPKESSVNNHHYIPRENFNYPGGDGDGSG</sequence>
<dbReference type="Proteomes" id="UP000436088">
    <property type="component" value="Unassembled WGS sequence"/>
</dbReference>
<feature type="region of interest" description="Disordered" evidence="1">
    <location>
        <begin position="49"/>
        <end position="79"/>
    </location>
</feature>
<feature type="chain" id="PRO_5025397118" evidence="2">
    <location>
        <begin position="23"/>
        <end position="79"/>
    </location>
</feature>
<keyword evidence="4" id="KW-1185">Reference proteome</keyword>
<evidence type="ECO:0000313" key="3">
    <source>
        <dbReference type="EMBL" id="KAE8670484.1"/>
    </source>
</evidence>
<accession>A0A6A2YDS0</accession>
<gene>
    <name evidence="3" type="ORF">F3Y22_tig00112130pilonHSYRG00005</name>
</gene>